<dbReference type="AlphaFoldDB" id="A0AAD3XZ89"/>
<evidence type="ECO:0000256" key="5">
    <source>
        <dbReference type="ARBA" id="ARBA00023065"/>
    </source>
</evidence>
<comment type="function">
    <text evidence="1">Catalytic subunit of the peripheral V1 complex of vacuolar ATPase (V-ATPase). V-ATPase is responsible for acidifying a variety of intracellular compartments in eukaryotic cells.</text>
</comment>
<comment type="function">
    <text evidence="6">Subunit of the V1 complex of vacuolar(H+)-ATPase (V-ATPase), a multisubunit enzyme composed of a peripheral complex (V1) that hydrolyzes ATP and a membrane integral complex (V0) that translocates protons. V-ATPase is responsible for acidifying and maintaining the pH of intracellular compartments and in some cell types, is targeted to the plasma membrane, where it is responsible for acidifying the extracellular environment.</text>
</comment>
<dbReference type="EMBL" id="BSYO01000023">
    <property type="protein sequence ID" value="GMH21794.1"/>
    <property type="molecule type" value="Genomic_DNA"/>
</dbReference>
<comment type="similarity">
    <text evidence="2 6">Belongs to the V-ATPase G subunit family.</text>
</comment>
<accession>A0AAD3XZ89</accession>
<feature type="compositionally biased region" description="Polar residues" evidence="7">
    <location>
        <begin position="60"/>
        <end position="70"/>
    </location>
</feature>
<proteinExistence type="inferred from homology"/>
<evidence type="ECO:0000256" key="4">
    <source>
        <dbReference type="ARBA" id="ARBA00022781"/>
    </source>
</evidence>
<evidence type="ECO:0000256" key="6">
    <source>
        <dbReference type="RuleBase" id="RU364019"/>
    </source>
</evidence>
<evidence type="ECO:0000313" key="9">
    <source>
        <dbReference type="Proteomes" id="UP001279734"/>
    </source>
</evidence>
<dbReference type="Pfam" id="PF03179">
    <property type="entry name" value="V-ATPase_G"/>
    <property type="match status" value="1"/>
</dbReference>
<name>A0AAD3XZ89_NEPGR</name>
<keyword evidence="3 6" id="KW-0813">Transport</keyword>
<dbReference type="GO" id="GO:0016887">
    <property type="term" value="F:ATP hydrolysis activity"/>
    <property type="evidence" value="ECO:0007669"/>
    <property type="project" value="TreeGrafter"/>
</dbReference>
<sequence length="140" mass="15716">MDSMKRQGIQMLLAAEQEAQRIISDARNLKTQGLRHAKEEAGEEIARYHSHLEEEHQTKLSETSGSSGSNVKRLEEETEMKIQSLKNSASRISFEVAGLLKKHGAGCCQNEVVSVILWLADWKEELPLIVPNVQNELFSS</sequence>
<dbReference type="GO" id="GO:0000221">
    <property type="term" value="C:vacuolar proton-transporting V-type ATPase, V1 domain"/>
    <property type="evidence" value="ECO:0007669"/>
    <property type="project" value="TreeGrafter"/>
</dbReference>
<keyword evidence="9" id="KW-1185">Reference proteome</keyword>
<dbReference type="PANTHER" id="PTHR12713:SF27">
    <property type="entry name" value="V-TYPE PROTON ATPASE SUBUNIT G3"/>
    <property type="match status" value="1"/>
</dbReference>
<evidence type="ECO:0000313" key="8">
    <source>
        <dbReference type="EMBL" id="GMH21794.1"/>
    </source>
</evidence>
<evidence type="ECO:0000256" key="3">
    <source>
        <dbReference type="ARBA" id="ARBA00022448"/>
    </source>
</evidence>
<organism evidence="8 9">
    <name type="scientific">Nepenthes gracilis</name>
    <name type="common">Slender pitcher plant</name>
    <dbReference type="NCBI Taxonomy" id="150966"/>
    <lineage>
        <taxon>Eukaryota</taxon>
        <taxon>Viridiplantae</taxon>
        <taxon>Streptophyta</taxon>
        <taxon>Embryophyta</taxon>
        <taxon>Tracheophyta</taxon>
        <taxon>Spermatophyta</taxon>
        <taxon>Magnoliopsida</taxon>
        <taxon>eudicotyledons</taxon>
        <taxon>Gunneridae</taxon>
        <taxon>Pentapetalae</taxon>
        <taxon>Caryophyllales</taxon>
        <taxon>Nepenthaceae</taxon>
        <taxon>Nepenthes</taxon>
    </lineage>
</organism>
<evidence type="ECO:0000256" key="1">
    <source>
        <dbReference type="ARBA" id="ARBA00003847"/>
    </source>
</evidence>
<dbReference type="NCBIfam" id="TIGR01147">
    <property type="entry name" value="V_ATP_synt_G"/>
    <property type="match status" value="1"/>
</dbReference>
<dbReference type="Proteomes" id="UP001279734">
    <property type="component" value="Unassembled WGS sequence"/>
</dbReference>
<protein>
    <recommendedName>
        <fullName evidence="6">V-type proton ATPase subunit G</fullName>
    </recommendedName>
</protein>
<feature type="region of interest" description="Disordered" evidence="7">
    <location>
        <begin position="49"/>
        <end position="71"/>
    </location>
</feature>
<evidence type="ECO:0000256" key="2">
    <source>
        <dbReference type="ARBA" id="ARBA00010066"/>
    </source>
</evidence>
<dbReference type="GO" id="GO:0046961">
    <property type="term" value="F:proton-transporting ATPase activity, rotational mechanism"/>
    <property type="evidence" value="ECO:0007669"/>
    <property type="project" value="InterPro"/>
</dbReference>
<comment type="subunit">
    <text evidence="6">V-ATPase is a heteromultimeric enzyme made up of two complexes: the ATP-hydrolytic V1 complex and the proton translocation V0 complex.</text>
</comment>
<reference evidence="8" key="1">
    <citation type="submission" date="2023-05" db="EMBL/GenBank/DDBJ databases">
        <title>Nepenthes gracilis genome sequencing.</title>
        <authorList>
            <person name="Fukushima K."/>
        </authorList>
    </citation>
    <scope>NUCLEOTIDE SEQUENCE</scope>
    <source>
        <strain evidence="8">SING2019-196</strain>
    </source>
</reference>
<evidence type="ECO:0000256" key="7">
    <source>
        <dbReference type="SAM" id="MobiDB-lite"/>
    </source>
</evidence>
<comment type="caution">
    <text evidence="8">The sequence shown here is derived from an EMBL/GenBank/DDBJ whole genome shotgun (WGS) entry which is preliminary data.</text>
</comment>
<dbReference type="PANTHER" id="PTHR12713">
    <property type="entry name" value="VACUOLAR ATP SYNTHASE SUBUNIT G"/>
    <property type="match status" value="1"/>
</dbReference>
<dbReference type="Gene3D" id="1.20.5.2950">
    <property type="match status" value="1"/>
</dbReference>
<feature type="compositionally biased region" description="Basic and acidic residues" evidence="7">
    <location>
        <begin position="49"/>
        <end position="59"/>
    </location>
</feature>
<keyword evidence="4 6" id="KW-0375">Hydrogen ion transport</keyword>
<gene>
    <name evidence="8" type="ORF">Nepgr_023636</name>
</gene>
<dbReference type="InterPro" id="IPR005124">
    <property type="entry name" value="V-ATPase_G"/>
</dbReference>
<keyword evidence="5 6" id="KW-0406">Ion transport</keyword>
<dbReference type="FunFam" id="1.20.5.2950:FF:000001">
    <property type="entry name" value="V-type proton ATPase subunit G"/>
    <property type="match status" value="1"/>
</dbReference>